<keyword evidence="1" id="KW-0175">Coiled coil</keyword>
<protein>
    <submittedName>
        <fullName evidence="4">Uncharacterized protein</fullName>
    </submittedName>
</protein>
<dbReference type="PANTHER" id="PTHR11319:SF35">
    <property type="entry name" value="OUTER MEMBRANE PROTEIN PMPC-RELATED"/>
    <property type="match status" value="1"/>
</dbReference>
<feature type="compositionally biased region" description="Basic and acidic residues" evidence="2">
    <location>
        <begin position="2597"/>
        <end position="2612"/>
    </location>
</feature>
<name>A0A7S0NML2_MICPS</name>
<feature type="transmembrane region" description="Helical" evidence="3">
    <location>
        <begin position="2236"/>
        <end position="2256"/>
    </location>
</feature>
<proteinExistence type="predicted"/>
<feature type="transmembrane region" description="Helical" evidence="3">
    <location>
        <begin position="2341"/>
        <end position="2362"/>
    </location>
</feature>
<evidence type="ECO:0000256" key="2">
    <source>
        <dbReference type="SAM" id="MobiDB-lite"/>
    </source>
</evidence>
<feature type="transmembrane region" description="Helical" evidence="3">
    <location>
        <begin position="2368"/>
        <end position="2387"/>
    </location>
</feature>
<keyword evidence="3" id="KW-0812">Transmembrane</keyword>
<feature type="region of interest" description="Disordered" evidence="2">
    <location>
        <begin position="429"/>
        <end position="448"/>
    </location>
</feature>
<dbReference type="PANTHER" id="PTHR11319">
    <property type="entry name" value="G PROTEIN-COUPLED RECEPTOR-RELATED"/>
    <property type="match status" value="1"/>
</dbReference>
<feature type="region of interest" description="Disordered" evidence="2">
    <location>
        <begin position="2576"/>
        <end position="2612"/>
    </location>
</feature>
<sequence>MWTRHNAVVFYYDEPIIASFDVGHGDYGNKVLFTGENETDAPVTLRLFGGPFIDSDGSDGGPARLKCRYNGDATTDVAATFVAVNQLHCPLCEVSNASGVDRCGAHDTSGAAQYIPLPWLPGGQPKADVDVSITMNGVEYHSSGSTVLHLYGSPHGLSVIHPKCTMDGFSGVVTDSTLGVLNGGRDCRHNLLSYPGNAEADGTMKLDPVEVSLADINGTVIKNDMGVGGTRGFKITAAVNATGSEGSSRNILTLAPGGVERTTVDGTTTFELSLSFVPIQGMYEIFFTGEDCTDGSTCAALSSTQSFKFTVSPGKAIGLDLEPGKADGPYLTGPQFPPGTQVVNASQSVEIDYLIVYTVDAGGNKLLGLDSGGHSISAELVTTKTHSNGTHIARSSGAILKGTVTQTMMDINSGKLQFIDLTLDSAAPSGERLPNQNTDITYGDPSRGPHGTDNKYLVQFSTTLGGNTAYVHAAVEMRLGIAVYLRVNGTYSVIVIDATEEVMPVPQNIEIAAYDGGNNWVGANVHDVNITVSSPSDPALELSGTLMTPLNTSKGAWSFSTAQNPIYVHTPLINEYTMRFTPDIASSLIPVDQIIRIILGKRGYQLTASLPVGFGPFASATTVLLDTFEVQVMDAGGNFVGSSDRYENTDTSTVIRKIKLSSSTLQLTGTTTLYTAGDGKSTASAVSCLTPKNGTHVIVMEEEEATVDSVVKVPVLKSGTFTVEISVGIASHLAISGNPDNVVSISLGAKLKPSEIAYYGLSDKITPLDVYTIQSVDSGGNLLTSFQPFYENVTTVLSTAITDYVATENSSMSVSSSSETITQQVGSDVYTSFNTVEKTYRNTTQVIEVNATHVVEYRNVVNFKTAYTLYTQRTITASLNDTSREAYSFTINDNEILNRGPILVADPSYHRAGTLSVVQQDGIAVFSGLHLARPSVGNYELTFTSNDPSFQPAKTVVTVVHGRSHHLGLPNPCDTYLDSSKDLQCVANSTCTCNDYMATNEVALNTLAVHVMDAGVNPVYELDTLPLPQPYTREVFLQAEMSSVILCKLNVSNTVSPCECVGNMTSGERKVSGTSCTSVDALSVTSIDGVARFEGLYMLTPTISSVYGPDGYKLMFSSPGVLDMSFGIKISPGKGYALEVVMPAAFPAPATSKDTFRSALTTWITNPLDTATLKVKILDGGGNFIGGTEPSGRLIYVTCETAELAPNPQGVGVGGSQYAVTCMPGNCATGEEPGVAKFRNIKLLSPVAGSHDIKFSGPGLSVEATYTITVIIGDAVSLRVVEFAKTEYEALEMVALSPPKVAVVDAGGNLVGNQNSMTRLIKVVIAGPRHTFDVADGQDEAILVRLTGEISFDRLAIGSPAVGDFNMTFTSTGLLGTVAHFKIVQGPSSRLYIPVTFKIPSTGQMIAPSVKYESLKETKLTPLVVLVLDGGLNYVKDASRTVNVTIDKGNISYTPRNSSLGYLLFDDIVMIRPAVGKYRLTFSSNNLTAINMDITITAGYTAVLDTCVGNSFLTRNANTSYCEDRVAYGSADEVVLRDFQVQVLDAGRVFVGSRWNSEKRNVSVSLDSYIDTRGVRQLVAANNPLVPDFDGAMEVKDGSIGWCKDGYDINPVTQTRIDPATGEVLEYTVYSDSSPSFCREISYSGIAPDVHVNAGLKLRYPKAGTYLLKFTSECSFKYCGDAIYPTLQADILQIRISPGTPHNMKFIVEPPAVNENDFRLNPMPLVGVYDQADNLCTETHSFMTGDLNPHPHQLRGNVAPVIGGVANFTRLRFSAERGKPFTLVFDLHEFGLKLEFYPFMTRPCQEVKPNSYTDWKGNCHCLPGYTEDTALPDQNGTGYFLDLNNTQVAPMSLYEPVVFFEGNWVGALNPYGVCVPCRNGYYKEYPGSHPCTKCPENFDTARIDGNWAPPHNSTSGKILAGPLGKTRLEDCHCIANTPIEGVVWAGEPELESYYRNYSREGYRCDVCPHGGNCTGLDVPYIAAQPGFYRTSTVTTKFNKCPNPEACVGGFDSLCLVGNNSGYTGTLCANCLPGYAHPTINGRFPPRCLGCGNVGINTAIFLVQLAGIVSIISVVVWTNVRRGSDAICLIKTFITYMQTVSLAKDLDLRWPEATSGFMVFMEKLSTIDMRSFSLQCLFPGNYYSETGLYLATPLIMGTALLLYYSVFQFFEEQRSSISSRRGRTSKIAEIKEESESDDDGDRSPVVKAADLRTKIRVEAMDNAMFEESWEAKAFDKVFMLAIIMLWFMYPTLAKYMIGLLQCKRLDTGSDNVFLVADMSIKCYDSTHSGWLFLFFVVLIIYVLGIPLLSMFLLQLEGENHDRLGMRFRVGFLYKGHDIERAWWWDLVIFARKFTMISVVVLGAKTTRVSSYFAGWILEIFMIGHLLFAPYDNERQHKIETYGLVANIFTFNMGYLFYERDEWWIHLIASFVFFAFNLFMWFLLFVCLKQELALEGETMRIARANHDYELEDKIADEFEKRRDKEKDQQKAMEEKAELDQMIGRPLPFADDNLWEKMRTATVPEMRQDHKELSDKLEDMRSKWKQRWNANVERKYRVDEVHRVKEVSAAEKWRERKVAEQSATLKAREGTLRQTWQERMAQRKAERDKSNGGGR</sequence>
<feature type="transmembrane region" description="Helical" evidence="3">
    <location>
        <begin position="2399"/>
        <end position="2416"/>
    </location>
</feature>
<keyword evidence="3" id="KW-1133">Transmembrane helix</keyword>
<dbReference type="EMBL" id="HBEQ01011542">
    <property type="protein sequence ID" value="CAD8521940.1"/>
    <property type="molecule type" value="Transcribed_RNA"/>
</dbReference>
<gene>
    <name evidence="4" type="ORF">MCOM1403_LOCUS9291</name>
</gene>
<feature type="transmembrane region" description="Helical" evidence="3">
    <location>
        <begin position="2147"/>
        <end position="2169"/>
    </location>
</feature>
<feature type="transmembrane region" description="Helical" evidence="3">
    <location>
        <begin position="2422"/>
        <end position="2446"/>
    </location>
</feature>
<keyword evidence="3" id="KW-0472">Membrane</keyword>
<evidence type="ECO:0000256" key="3">
    <source>
        <dbReference type="SAM" id="Phobius"/>
    </source>
</evidence>
<feature type="coiled-coil region" evidence="1">
    <location>
        <begin position="2473"/>
        <end position="2540"/>
    </location>
</feature>
<reference evidence="4" key="1">
    <citation type="submission" date="2021-01" db="EMBL/GenBank/DDBJ databases">
        <authorList>
            <person name="Corre E."/>
            <person name="Pelletier E."/>
            <person name="Niang G."/>
            <person name="Scheremetjew M."/>
            <person name="Finn R."/>
            <person name="Kale V."/>
            <person name="Holt S."/>
            <person name="Cochrane G."/>
            <person name="Meng A."/>
            <person name="Brown T."/>
            <person name="Cohen L."/>
        </authorList>
    </citation>
    <scope>NUCLEOTIDE SEQUENCE</scope>
    <source>
        <strain evidence="4">CCMP1723</strain>
    </source>
</reference>
<organism evidence="4">
    <name type="scientific">Micromonas pusilla</name>
    <name type="common">Picoplanktonic green alga</name>
    <name type="synonym">Chromulina pusilla</name>
    <dbReference type="NCBI Taxonomy" id="38833"/>
    <lineage>
        <taxon>Eukaryota</taxon>
        <taxon>Viridiplantae</taxon>
        <taxon>Chlorophyta</taxon>
        <taxon>Mamiellophyceae</taxon>
        <taxon>Mamiellales</taxon>
        <taxon>Mamiellaceae</taxon>
        <taxon>Micromonas</taxon>
    </lineage>
</organism>
<feature type="transmembrane region" description="Helical" evidence="3">
    <location>
        <begin position="2289"/>
        <end position="2312"/>
    </location>
</feature>
<feature type="transmembrane region" description="Helical" evidence="3">
    <location>
        <begin position="2053"/>
        <end position="2076"/>
    </location>
</feature>
<evidence type="ECO:0000313" key="4">
    <source>
        <dbReference type="EMBL" id="CAD8521940.1"/>
    </source>
</evidence>
<evidence type="ECO:0000256" key="1">
    <source>
        <dbReference type="SAM" id="Coils"/>
    </source>
</evidence>
<accession>A0A7S0NML2</accession>